<evidence type="ECO:0000256" key="10">
    <source>
        <dbReference type="NCBIfam" id="TIGR00215"/>
    </source>
</evidence>
<dbReference type="SUPFAM" id="SSF53756">
    <property type="entry name" value="UDP-Glycosyltransferase/glycogen phosphorylase"/>
    <property type="match status" value="1"/>
</dbReference>
<keyword evidence="5" id="KW-0441">Lipid A biosynthesis</keyword>
<dbReference type="GO" id="GO:0005543">
    <property type="term" value="F:phospholipid binding"/>
    <property type="evidence" value="ECO:0007669"/>
    <property type="project" value="TreeGrafter"/>
</dbReference>
<dbReference type="Pfam" id="PF02684">
    <property type="entry name" value="LpxB"/>
    <property type="match status" value="1"/>
</dbReference>
<dbReference type="PANTHER" id="PTHR30372">
    <property type="entry name" value="LIPID-A-DISACCHARIDE SYNTHASE"/>
    <property type="match status" value="1"/>
</dbReference>
<evidence type="ECO:0000256" key="4">
    <source>
        <dbReference type="ARBA" id="ARBA00022516"/>
    </source>
</evidence>
<dbReference type="EC" id="2.4.1.182" evidence="2 10"/>
<sequence length="380" mass="41245">MHLFLSAGEPSGDLHGANLVRALARHNPAVRVTGLGGPRMAAAGATVLYPLAKHAVMGFVRVLKHLRTFFRAARLAQRSWAADRPDAVVIIDCSGFNLPLAKRAHAAGIPVYYFMPPQVWAWRSGRVEKIRRWCAGVLTVLPFEDEWYRSRGVATHFVGHPYFDELAAQQPDAAYVAAERSGVGPIVGLLPGSRDQEVTANLRLLVGTARRVAAERPDARFRVAAFNDRHADVCRAAFAGLSLPVEVLVGRTPEVISMATACVAVSGSVSLELMARHVPSVVVYRMGRWTRKLVLKLVKVRWMSLVNLLAGEELYPENATDSDDPTPVAAPVLRWLNDEAARSEVVGRLRELTSREARPGACDRAAAYLLAAAGGRAAAA</sequence>
<dbReference type="KEGG" id="uli:ETAA1_33730"/>
<evidence type="ECO:0000256" key="1">
    <source>
        <dbReference type="ARBA" id="ARBA00002056"/>
    </source>
</evidence>
<keyword evidence="6 11" id="KW-0328">Glycosyltransferase</keyword>
<organism evidence="11 12">
    <name type="scientific">Urbifossiella limnaea</name>
    <dbReference type="NCBI Taxonomy" id="2528023"/>
    <lineage>
        <taxon>Bacteria</taxon>
        <taxon>Pseudomonadati</taxon>
        <taxon>Planctomycetota</taxon>
        <taxon>Planctomycetia</taxon>
        <taxon>Gemmatales</taxon>
        <taxon>Gemmataceae</taxon>
        <taxon>Urbifossiella</taxon>
    </lineage>
</organism>
<dbReference type="GO" id="GO:0008915">
    <property type="term" value="F:lipid-A-disaccharide synthase activity"/>
    <property type="evidence" value="ECO:0007669"/>
    <property type="project" value="UniProtKB-UniRule"/>
</dbReference>
<evidence type="ECO:0000256" key="7">
    <source>
        <dbReference type="ARBA" id="ARBA00022679"/>
    </source>
</evidence>
<dbReference type="PANTHER" id="PTHR30372:SF4">
    <property type="entry name" value="LIPID-A-DISACCHARIDE SYNTHASE, MITOCHONDRIAL-RELATED"/>
    <property type="match status" value="1"/>
</dbReference>
<evidence type="ECO:0000313" key="11">
    <source>
        <dbReference type="EMBL" id="QDU21406.1"/>
    </source>
</evidence>
<proteinExistence type="predicted"/>
<dbReference type="RefSeq" id="WP_145240327.1">
    <property type="nucleotide sequence ID" value="NZ_CP036273.1"/>
</dbReference>
<protein>
    <recommendedName>
        <fullName evidence="3 10">Lipid-A-disaccharide synthase</fullName>
        <ecNumber evidence="2 10">2.4.1.182</ecNumber>
    </recommendedName>
</protein>
<gene>
    <name evidence="11" type="ORF">ETAA1_33730</name>
</gene>
<dbReference type="NCBIfam" id="TIGR00215">
    <property type="entry name" value="lpxB"/>
    <property type="match status" value="1"/>
</dbReference>
<evidence type="ECO:0000256" key="2">
    <source>
        <dbReference type="ARBA" id="ARBA00012687"/>
    </source>
</evidence>
<comment type="catalytic activity">
    <reaction evidence="9">
        <text>a lipid X + a UDP-2-N,3-O-bis[(3R)-3-hydroxyacyl]-alpha-D-glucosamine = a lipid A disaccharide + UDP + H(+)</text>
        <dbReference type="Rhea" id="RHEA:67828"/>
        <dbReference type="ChEBI" id="CHEBI:15378"/>
        <dbReference type="ChEBI" id="CHEBI:58223"/>
        <dbReference type="ChEBI" id="CHEBI:137748"/>
        <dbReference type="ChEBI" id="CHEBI:176338"/>
        <dbReference type="ChEBI" id="CHEBI:176343"/>
        <dbReference type="EC" id="2.4.1.182"/>
    </reaction>
</comment>
<dbReference type="GO" id="GO:0016020">
    <property type="term" value="C:membrane"/>
    <property type="evidence" value="ECO:0007669"/>
    <property type="project" value="GOC"/>
</dbReference>
<dbReference type="InterPro" id="IPR003835">
    <property type="entry name" value="Glyco_trans_19"/>
</dbReference>
<dbReference type="EMBL" id="CP036273">
    <property type="protein sequence ID" value="QDU21406.1"/>
    <property type="molecule type" value="Genomic_DNA"/>
</dbReference>
<keyword evidence="12" id="KW-1185">Reference proteome</keyword>
<comment type="function">
    <text evidence="1">Condensation of UDP-2,3-diacylglucosamine and 2,3-diacylglucosamine-1-phosphate to form lipid A disaccharide, a precursor of lipid A, a phosphorylated glycolipid that anchors the lipopolysaccharide to the outer membrane of the cell.</text>
</comment>
<keyword evidence="7 11" id="KW-0808">Transferase</keyword>
<accession>A0A517XV80</accession>
<dbReference type="OrthoDB" id="9801642at2"/>
<evidence type="ECO:0000256" key="8">
    <source>
        <dbReference type="ARBA" id="ARBA00023098"/>
    </source>
</evidence>
<evidence type="ECO:0000256" key="5">
    <source>
        <dbReference type="ARBA" id="ARBA00022556"/>
    </source>
</evidence>
<keyword evidence="4" id="KW-0444">Lipid biosynthesis</keyword>
<reference evidence="11 12" key="1">
    <citation type="submission" date="2019-02" db="EMBL/GenBank/DDBJ databases">
        <title>Deep-cultivation of Planctomycetes and their phenomic and genomic characterization uncovers novel biology.</title>
        <authorList>
            <person name="Wiegand S."/>
            <person name="Jogler M."/>
            <person name="Boedeker C."/>
            <person name="Pinto D."/>
            <person name="Vollmers J."/>
            <person name="Rivas-Marin E."/>
            <person name="Kohn T."/>
            <person name="Peeters S.H."/>
            <person name="Heuer A."/>
            <person name="Rast P."/>
            <person name="Oberbeckmann S."/>
            <person name="Bunk B."/>
            <person name="Jeske O."/>
            <person name="Meyerdierks A."/>
            <person name="Storesund J.E."/>
            <person name="Kallscheuer N."/>
            <person name="Luecker S."/>
            <person name="Lage O.M."/>
            <person name="Pohl T."/>
            <person name="Merkel B.J."/>
            <person name="Hornburger P."/>
            <person name="Mueller R.-W."/>
            <person name="Bruemmer F."/>
            <person name="Labrenz M."/>
            <person name="Spormann A.M."/>
            <person name="Op den Camp H."/>
            <person name="Overmann J."/>
            <person name="Amann R."/>
            <person name="Jetten M.S.M."/>
            <person name="Mascher T."/>
            <person name="Medema M.H."/>
            <person name="Devos D.P."/>
            <person name="Kaster A.-K."/>
            <person name="Ovreas L."/>
            <person name="Rohde M."/>
            <person name="Galperin M.Y."/>
            <person name="Jogler C."/>
        </authorList>
    </citation>
    <scope>NUCLEOTIDE SEQUENCE [LARGE SCALE GENOMIC DNA]</scope>
    <source>
        <strain evidence="11 12">ETA_A1</strain>
    </source>
</reference>
<dbReference type="AlphaFoldDB" id="A0A517XV80"/>
<dbReference type="GO" id="GO:0009245">
    <property type="term" value="P:lipid A biosynthetic process"/>
    <property type="evidence" value="ECO:0007669"/>
    <property type="project" value="UniProtKB-UniRule"/>
</dbReference>
<evidence type="ECO:0000256" key="3">
    <source>
        <dbReference type="ARBA" id="ARBA00020902"/>
    </source>
</evidence>
<evidence type="ECO:0000313" key="12">
    <source>
        <dbReference type="Proteomes" id="UP000319576"/>
    </source>
</evidence>
<evidence type="ECO:0000256" key="6">
    <source>
        <dbReference type="ARBA" id="ARBA00022676"/>
    </source>
</evidence>
<dbReference type="Proteomes" id="UP000319576">
    <property type="component" value="Chromosome"/>
</dbReference>
<name>A0A517XV80_9BACT</name>
<keyword evidence="8" id="KW-0443">Lipid metabolism</keyword>
<evidence type="ECO:0000256" key="9">
    <source>
        <dbReference type="ARBA" id="ARBA00048975"/>
    </source>
</evidence>